<evidence type="ECO:0000259" key="2">
    <source>
        <dbReference type="Pfam" id="PF06378"/>
    </source>
</evidence>
<organism evidence="3 4">
    <name type="scientific">Leptotrichia trevisanii</name>
    <dbReference type="NCBI Taxonomy" id="109328"/>
    <lineage>
        <taxon>Bacteria</taxon>
        <taxon>Fusobacteriati</taxon>
        <taxon>Fusobacteriota</taxon>
        <taxon>Fusobacteriia</taxon>
        <taxon>Fusobacteriales</taxon>
        <taxon>Leptotrichiaceae</taxon>
        <taxon>Leptotrichia</taxon>
    </lineage>
</organism>
<feature type="compositionally biased region" description="Basic and acidic residues" evidence="1">
    <location>
        <begin position="151"/>
        <end position="163"/>
    </location>
</feature>
<dbReference type="Proteomes" id="UP000321378">
    <property type="component" value="Chromosome"/>
</dbReference>
<gene>
    <name evidence="3" type="ORF">JMUB3935_2391</name>
</gene>
<proteinExistence type="predicted"/>
<feature type="domain" description="SSAP RNA binding" evidence="2">
    <location>
        <begin position="24"/>
        <end position="155"/>
    </location>
</feature>
<dbReference type="Pfam" id="PF06378">
    <property type="entry name" value="SSAP_Sak"/>
    <property type="match status" value="1"/>
</dbReference>
<evidence type="ECO:0000256" key="1">
    <source>
        <dbReference type="SAM" id="MobiDB-lite"/>
    </source>
</evidence>
<dbReference type="RefSeq" id="WP_146997526.1">
    <property type="nucleotide sequence ID" value="NZ_AP019840.1"/>
</dbReference>
<evidence type="ECO:0000313" key="4">
    <source>
        <dbReference type="Proteomes" id="UP000321378"/>
    </source>
</evidence>
<name>A0A510KP17_9FUSO</name>
<dbReference type="EMBL" id="AP019840">
    <property type="protein sequence ID" value="BBM53404.1"/>
    <property type="molecule type" value="Genomic_DNA"/>
</dbReference>
<feature type="region of interest" description="Disordered" evidence="1">
    <location>
        <begin position="142"/>
        <end position="163"/>
    </location>
</feature>
<dbReference type="InterPro" id="IPR009425">
    <property type="entry name" value="DSRM_SSAP"/>
</dbReference>
<sequence>MNIEEIKKLKTFDERYKYNIDEAVKTKEIKYKSGKIQKLRYLSWAYAHRIGKSIDENFSWKLLLNEKGSCIHDNTVIIEMKFEGKIEQLRYPFLDGRNQPISNPTGSDINDAQMRGMAKLFAMMSGIGLYLYTNEDIDKIGEETQATKTPKKTEKPKMTEEEKQEKKEKCIKWIVDNISKVEENKQADVLNNLDLLDLDNLELKELKIIYKNINKELEKGA</sequence>
<protein>
    <recommendedName>
        <fullName evidence="2">SSAP RNA binding domain-containing protein</fullName>
    </recommendedName>
</protein>
<reference evidence="3 4" key="1">
    <citation type="submission" date="2019-07" db="EMBL/GenBank/DDBJ databases">
        <title>Complete Genome Sequence of Leptotrichia trevisanii Strain JMUB3935.</title>
        <authorList>
            <person name="Watanabe S."/>
            <person name="Cui L."/>
        </authorList>
    </citation>
    <scope>NUCLEOTIDE SEQUENCE [LARGE SCALE GENOMIC DNA]</scope>
    <source>
        <strain evidence="3 4">JMUB3935</strain>
    </source>
</reference>
<accession>A0A510KP17</accession>
<dbReference type="AlphaFoldDB" id="A0A510KP17"/>
<evidence type="ECO:0000313" key="3">
    <source>
        <dbReference type="EMBL" id="BBM53404.1"/>
    </source>
</evidence>